<protein>
    <recommendedName>
        <fullName evidence="2">DUF3160 domain-containing protein</fullName>
    </recommendedName>
</protein>
<dbReference type="SMART" id="SM01325">
    <property type="entry name" value="DUF3160"/>
    <property type="match status" value="1"/>
</dbReference>
<evidence type="ECO:0000313" key="1">
    <source>
        <dbReference type="EMBL" id="GAG98801.1"/>
    </source>
</evidence>
<comment type="caution">
    <text evidence="1">The sequence shown here is derived from an EMBL/GenBank/DDBJ whole genome shotgun (WGS) entry which is preliminary data.</text>
</comment>
<dbReference type="EMBL" id="BART01022631">
    <property type="protein sequence ID" value="GAG98801.1"/>
    <property type="molecule type" value="Genomic_DNA"/>
</dbReference>
<name>X1DQV6_9ZZZZ</name>
<sequence length="210" mass="23662">RHDTLLYVKQSYTMAELGGVFQPPVVGYVEPVSEFYARLLALTKMTNQGFKSLIPQEELEKLMIEAGLNRFAEILSKLLDISKKELENIPLNDNEYSFIENFGSISEGLISTISGGEVDPEVLKTVLVADVHTDGNTEKVLEEGVGYIKTAVIAYKLPEGHILLGVGPTFSYYEFKQPMENRLTDEKWREILDSNPPPEPEWIKTFSCNN</sequence>
<proteinExistence type="predicted"/>
<reference evidence="1" key="1">
    <citation type="journal article" date="2014" name="Front. Microbiol.">
        <title>High frequency of phylogenetically diverse reductive dehalogenase-homologous genes in deep subseafloor sedimentary metagenomes.</title>
        <authorList>
            <person name="Kawai M."/>
            <person name="Futagami T."/>
            <person name="Toyoda A."/>
            <person name="Takaki Y."/>
            <person name="Nishi S."/>
            <person name="Hori S."/>
            <person name="Arai W."/>
            <person name="Tsubouchi T."/>
            <person name="Morono Y."/>
            <person name="Uchiyama I."/>
            <person name="Ito T."/>
            <person name="Fujiyama A."/>
            <person name="Inagaki F."/>
            <person name="Takami H."/>
        </authorList>
    </citation>
    <scope>NUCLEOTIDE SEQUENCE</scope>
    <source>
        <strain evidence="1">Expedition CK06-06</strain>
    </source>
</reference>
<accession>X1DQV6</accession>
<dbReference type="InterPro" id="IPR022601">
    <property type="entry name" value="DUF3160"/>
</dbReference>
<organism evidence="1">
    <name type="scientific">marine sediment metagenome</name>
    <dbReference type="NCBI Taxonomy" id="412755"/>
    <lineage>
        <taxon>unclassified sequences</taxon>
        <taxon>metagenomes</taxon>
        <taxon>ecological metagenomes</taxon>
    </lineage>
</organism>
<dbReference type="AlphaFoldDB" id="X1DQV6"/>
<feature type="non-terminal residue" evidence="1">
    <location>
        <position position="1"/>
    </location>
</feature>
<evidence type="ECO:0008006" key="2">
    <source>
        <dbReference type="Google" id="ProtNLM"/>
    </source>
</evidence>
<dbReference type="Pfam" id="PF11369">
    <property type="entry name" value="DUF3160"/>
    <property type="match status" value="1"/>
</dbReference>
<gene>
    <name evidence="1" type="ORF">S01H4_41389</name>
</gene>